<feature type="transmembrane region" description="Helical" evidence="10">
    <location>
        <begin position="534"/>
        <end position="551"/>
    </location>
</feature>
<proteinExistence type="inferred from homology"/>
<feature type="transmembrane region" description="Helical" evidence="10">
    <location>
        <begin position="285"/>
        <end position="306"/>
    </location>
</feature>
<dbReference type="PANTHER" id="PTHR11453:SF127">
    <property type="entry name" value="SOLUTE CARRIER FAMILY 4 MEMBER 11"/>
    <property type="match status" value="1"/>
</dbReference>
<dbReference type="Gene3D" id="1.10.287.570">
    <property type="entry name" value="Helical hairpin bin"/>
    <property type="match status" value="1"/>
</dbReference>
<reference evidence="12" key="1">
    <citation type="journal article" date="2004" name="Nature">
        <title>Genome duplication in the teleost fish Tetraodon nigroviridis reveals the early vertebrate proto-karyotype.</title>
        <authorList>
            <person name="Jaillon O."/>
            <person name="Aury J.-M."/>
            <person name="Brunet F."/>
            <person name="Petit J.-L."/>
            <person name="Stange-Thomann N."/>
            <person name="Mauceli E."/>
            <person name="Bouneau L."/>
            <person name="Fischer C."/>
            <person name="Ozouf-Costaz C."/>
            <person name="Bernot A."/>
            <person name="Nicaud S."/>
            <person name="Jaffe D."/>
            <person name="Fisher S."/>
            <person name="Lutfalla G."/>
            <person name="Dossat C."/>
            <person name="Segurens B."/>
            <person name="Dasilva C."/>
            <person name="Salanoubat M."/>
            <person name="Levy M."/>
            <person name="Boudet N."/>
            <person name="Castellano S."/>
            <person name="Anthouard V."/>
            <person name="Jubin C."/>
            <person name="Castelli V."/>
            <person name="Katinka M."/>
            <person name="Vacherie B."/>
            <person name="Biemont C."/>
            <person name="Skalli Z."/>
            <person name="Cattolico L."/>
            <person name="Poulain J."/>
            <person name="De Berardinis V."/>
            <person name="Cruaud C."/>
            <person name="Duprat S."/>
            <person name="Brottier P."/>
            <person name="Coutanceau J.-P."/>
            <person name="Gouzy J."/>
            <person name="Parra G."/>
            <person name="Lardier G."/>
            <person name="Chapple C."/>
            <person name="McKernan K.J."/>
            <person name="McEwan P."/>
            <person name="Bosak S."/>
            <person name="Kellis M."/>
            <person name="Volff J.-N."/>
            <person name="Guigo R."/>
            <person name="Zody M.C."/>
            <person name="Mesirov J."/>
            <person name="Lindblad-Toh K."/>
            <person name="Birren B."/>
            <person name="Nusbaum C."/>
            <person name="Kahn D."/>
            <person name="Robinson-Rechavi M."/>
            <person name="Laudet V."/>
            <person name="Schachter V."/>
            <person name="Quetier F."/>
            <person name="Saurin W."/>
            <person name="Scarpelli C."/>
            <person name="Wincker P."/>
            <person name="Lander E.S."/>
            <person name="Weissenbach J."/>
            <person name="Roest Crollius H."/>
        </authorList>
    </citation>
    <scope>NUCLEOTIDE SEQUENCE [LARGE SCALE GENOMIC DNA]</scope>
</reference>
<evidence type="ECO:0000256" key="10">
    <source>
        <dbReference type="SAM" id="Phobius"/>
    </source>
</evidence>
<feature type="non-terminal residue" evidence="12">
    <location>
        <position position="898"/>
    </location>
</feature>
<evidence type="ECO:0000256" key="8">
    <source>
        <dbReference type="ARBA" id="ARBA00023136"/>
    </source>
</evidence>
<dbReference type="PANTHER" id="PTHR11453">
    <property type="entry name" value="ANION EXCHANGE PROTEIN"/>
    <property type="match status" value="1"/>
</dbReference>
<feature type="transmembrane region" description="Helical" evidence="10">
    <location>
        <begin position="717"/>
        <end position="736"/>
    </location>
</feature>
<dbReference type="KEGG" id="tng:GSTEN00019979G001"/>
<feature type="transmembrane region" description="Helical" evidence="10">
    <location>
        <begin position="814"/>
        <end position="830"/>
    </location>
</feature>
<feature type="transmembrane region" description="Helical" evidence="10">
    <location>
        <begin position="571"/>
        <end position="592"/>
    </location>
</feature>
<feature type="domain" description="Bicarbonate transporter-like transmembrane" evidence="11">
    <location>
        <begin position="254"/>
        <end position="318"/>
    </location>
</feature>
<feature type="transmembrane region" description="Helical" evidence="10">
    <location>
        <begin position="658"/>
        <end position="680"/>
    </location>
</feature>
<keyword evidence="5 10" id="KW-0812">Transmembrane</keyword>
<evidence type="ECO:0000256" key="2">
    <source>
        <dbReference type="ARBA" id="ARBA00010993"/>
    </source>
</evidence>
<keyword evidence="3" id="KW-0813">Transport</keyword>
<dbReference type="InterPro" id="IPR003020">
    <property type="entry name" value="HCO3_transpt_euk"/>
</dbReference>
<comment type="subcellular location">
    <subcellularLocation>
        <location evidence="1">Cell membrane</location>
        <topology evidence="1">Multi-pass membrane protein</topology>
    </subcellularLocation>
</comment>
<evidence type="ECO:0000256" key="4">
    <source>
        <dbReference type="ARBA" id="ARBA00022475"/>
    </source>
</evidence>
<evidence type="ECO:0000256" key="7">
    <source>
        <dbReference type="ARBA" id="ARBA00023065"/>
    </source>
</evidence>
<feature type="transmembrane region" description="Helical" evidence="10">
    <location>
        <begin position="386"/>
        <end position="413"/>
    </location>
</feature>
<dbReference type="Pfam" id="PF00955">
    <property type="entry name" value="HCO3_cotransp"/>
    <property type="match status" value="2"/>
</dbReference>
<feature type="transmembrane region" description="Helical" evidence="10">
    <location>
        <begin position="425"/>
        <end position="447"/>
    </location>
</feature>
<feature type="compositionally biased region" description="Basic residues" evidence="9">
    <location>
        <begin position="858"/>
        <end position="870"/>
    </location>
</feature>
<evidence type="ECO:0000256" key="9">
    <source>
        <dbReference type="SAM" id="MobiDB-lite"/>
    </source>
</evidence>
<feature type="domain" description="Bicarbonate transporter-like transmembrane" evidence="11">
    <location>
        <begin position="374"/>
        <end position="828"/>
    </location>
</feature>
<dbReference type="SUPFAM" id="SSF55804">
    <property type="entry name" value="Phoshotransferase/anion transport protein"/>
    <property type="match status" value="1"/>
</dbReference>
<comment type="caution">
    <text evidence="12">The sequence shown here is derived from an EMBL/GenBank/DDBJ whole genome shotgun (WGS) entry which is preliminary data.</text>
</comment>
<feature type="transmembrane region" description="Helical" evidence="10">
    <location>
        <begin position="613"/>
        <end position="632"/>
    </location>
</feature>
<sequence>DADDSGCVLLNTSRKYVKLMNFEEEVRAHRDLDGLLARATILLDETAASLDDVLKRMLHSIGRDSHESEPGCNFEEVMSMLFTDAGAQEVNDKSQSFVFFDDVHLLSETIQGVTATATGVQYQQSWLCILCNVKHLQRRHVCISRLERPQNWGENCCEVRYVILILAPLKMKSTKTAMELGRTFATLFSDISFRQKLLETKTPEEFKEALVFQRHQLTATNQQPTALGKETDPRSHKPLTVGRPPCKDFLKAGRGIYEDLCRRLPFYPSDFTDGIVGSNKTLLKYMTTAIFLYIAILLPAIAFGSLNDESTRGEIGKSTRAERLRGAAIHHACLWRSCDLGCDKDIHQRRDRAHSRSRSGRNESSLCMCPLLPDVRKTIIGQSIGGVIYSLFAGSPLVIPLTTAPLAIFISVIRGICDDYNLDFPAFYACIGLWNCLFLILGGIFNVSLLMKLFKRSTEEVIALFISIAFVVDAVKGTVKIFNRYYHPPTLANGSYENFSQSKFLLAGNRSEAGSLGLGALPESLIHCTRERPVLCLLLMLGTLWMGYTLYQFKRSPFLHAKVREVLSDCALPISVLLFSFIGSYLFSDIALPVFKVHNRPIFSVAPFERLSALNVLSAMGLGFLLALLIFIDQNIVVSLTNAPENRLLKGTAYHWDLMLSGLINILMSVLGLPWMHAAFPHSTLHVRQLAFVEQRVEGGHLYETIVQVKETRLTSLTANIFIGVSVLLLPLPLQWIPKPVLYGLFLYIALTSIDGNQMCDRMALLLKEQTSYPPTHYIRKVPQRKIHYFTFLQMMQLLVLCTFGMYPIPYMKMIFPLLMILLIPIRYGGRGRAAARPPSPGVSLSCFCRQEQRASSHHRGQISGHHGRPTHVAAAGDEGAIPARKRTAPKKKEKKWR</sequence>
<evidence type="ECO:0000256" key="1">
    <source>
        <dbReference type="ARBA" id="ARBA00004651"/>
    </source>
</evidence>
<protein>
    <submittedName>
        <fullName evidence="12">(spotted green pufferfish) hypothetical protein</fullName>
    </submittedName>
</protein>
<dbReference type="AlphaFoldDB" id="Q4SDL6"/>
<evidence type="ECO:0000313" key="12">
    <source>
        <dbReference type="EMBL" id="CAG01266.1"/>
    </source>
</evidence>
<accession>Q4SDL6</accession>
<feature type="region of interest" description="Disordered" evidence="9">
    <location>
        <begin position="858"/>
        <end position="898"/>
    </location>
</feature>
<dbReference type="GO" id="GO:0050801">
    <property type="term" value="P:monoatomic ion homeostasis"/>
    <property type="evidence" value="ECO:0007669"/>
    <property type="project" value="TreeGrafter"/>
</dbReference>
<dbReference type="GO" id="GO:0016323">
    <property type="term" value="C:basolateral plasma membrane"/>
    <property type="evidence" value="ECO:0007669"/>
    <property type="project" value="TreeGrafter"/>
</dbReference>
<evidence type="ECO:0000256" key="6">
    <source>
        <dbReference type="ARBA" id="ARBA00022989"/>
    </source>
</evidence>
<reference evidence="12" key="2">
    <citation type="submission" date="2004-02" db="EMBL/GenBank/DDBJ databases">
        <authorList>
            <consortium name="Genoscope"/>
            <consortium name="Whitehead Institute Centre for Genome Research"/>
        </authorList>
    </citation>
    <scope>NUCLEOTIDE SEQUENCE</scope>
</reference>
<dbReference type="GO" id="GO:0005452">
    <property type="term" value="F:solute:inorganic anion antiporter activity"/>
    <property type="evidence" value="ECO:0007669"/>
    <property type="project" value="InterPro"/>
</dbReference>
<keyword evidence="4" id="KW-1003">Cell membrane</keyword>
<dbReference type="PRINTS" id="PR01231">
    <property type="entry name" value="HCO3TRNSPORT"/>
</dbReference>
<dbReference type="FunFam" id="3.40.930.10:FF:000019">
    <property type="entry name" value="Solute carrier family 4 member 11"/>
    <property type="match status" value="1"/>
</dbReference>
<gene>
    <name evidence="12" type="ORF">GSTENG00019979001</name>
</gene>
<dbReference type="EMBL" id="CAAE01014634">
    <property type="protein sequence ID" value="CAG01266.1"/>
    <property type="molecule type" value="Genomic_DNA"/>
</dbReference>
<evidence type="ECO:0000259" key="11">
    <source>
        <dbReference type="Pfam" id="PF00955"/>
    </source>
</evidence>
<dbReference type="InterPro" id="IPR011531">
    <property type="entry name" value="HCO3_transpt-like_TM_dom"/>
</dbReference>
<keyword evidence="8 10" id="KW-0472">Membrane</keyword>
<dbReference type="OrthoDB" id="1735926at2759"/>
<evidence type="ECO:0000256" key="3">
    <source>
        <dbReference type="ARBA" id="ARBA00022448"/>
    </source>
</evidence>
<name>Q4SDL6_TETNG</name>
<feature type="compositionally biased region" description="Basic residues" evidence="9">
    <location>
        <begin position="884"/>
        <end position="898"/>
    </location>
</feature>
<evidence type="ECO:0000256" key="5">
    <source>
        <dbReference type="ARBA" id="ARBA00022692"/>
    </source>
</evidence>
<dbReference type="GO" id="GO:0006820">
    <property type="term" value="P:monoatomic anion transport"/>
    <property type="evidence" value="ECO:0007669"/>
    <property type="project" value="InterPro"/>
</dbReference>
<keyword evidence="6 10" id="KW-1133">Transmembrane helix</keyword>
<dbReference type="InterPro" id="IPR016152">
    <property type="entry name" value="PTrfase/Anion_transptr"/>
</dbReference>
<keyword evidence="7" id="KW-0406">Ion transport</keyword>
<comment type="similarity">
    <text evidence="2">Belongs to the anion exchanger (TC 2.A.31) family.</text>
</comment>
<dbReference type="Gene3D" id="3.40.930.10">
    <property type="entry name" value="Mannitol-specific EII, Chain A"/>
    <property type="match status" value="1"/>
</dbReference>
<organism evidence="12">
    <name type="scientific">Tetraodon nigroviridis</name>
    <name type="common">Spotted green pufferfish</name>
    <name type="synonym">Chelonodon nigroviridis</name>
    <dbReference type="NCBI Taxonomy" id="99883"/>
    <lineage>
        <taxon>Eukaryota</taxon>
        <taxon>Metazoa</taxon>
        <taxon>Chordata</taxon>
        <taxon>Craniata</taxon>
        <taxon>Vertebrata</taxon>
        <taxon>Euteleostomi</taxon>
        <taxon>Actinopterygii</taxon>
        <taxon>Neopterygii</taxon>
        <taxon>Teleostei</taxon>
        <taxon>Neoteleostei</taxon>
        <taxon>Acanthomorphata</taxon>
        <taxon>Eupercaria</taxon>
        <taxon>Tetraodontiformes</taxon>
        <taxon>Tetradontoidea</taxon>
        <taxon>Tetraodontidae</taxon>
        <taxon>Tetraodon</taxon>
    </lineage>
</organism>
<dbReference type="FunFam" id="1.10.287.570:FF:000002">
    <property type="entry name" value="Solute carrier family 4 member 11"/>
    <property type="match status" value="1"/>
</dbReference>